<dbReference type="Proteomes" id="UP000252519">
    <property type="component" value="Unassembled WGS sequence"/>
</dbReference>
<evidence type="ECO:0000313" key="3">
    <source>
        <dbReference type="Proteomes" id="UP000252519"/>
    </source>
</evidence>
<evidence type="ECO:0000313" key="2">
    <source>
        <dbReference type="EMBL" id="RCN43112.1"/>
    </source>
</evidence>
<sequence>MLRLLLFCTIVTLVIVRASDSSCAEDDDGISTNKPPAANRDDAVLAKQLVRPIKEKDVLRMFRLRSRYQQSITTSSYSSRRNGLTLGDWPILFGSGITTIDLEIRGRATLQTTMEQCCRVK</sequence>
<reference evidence="2 3" key="1">
    <citation type="submission" date="2014-10" db="EMBL/GenBank/DDBJ databases">
        <title>Draft genome of the hookworm Ancylostoma caninum.</title>
        <authorList>
            <person name="Mitreva M."/>
        </authorList>
    </citation>
    <scope>NUCLEOTIDE SEQUENCE [LARGE SCALE GENOMIC DNA]</scope>
    <source>
        <strain evidence="2 3">Baltimore</strain>
    </source>
</reference>
<dbReference type="AlphaFoldDB" id="A0A368GFG3"/>
<name>A0A368GFG3_ANCCA</name>
<organism evidence="2 3">
    <name type="scientific">Ancylostoma caninum</name>
    <name type="common">Dog hookworm</name>
    <dbReference type="NCBI Taxonomy" id="29170"/>
    <lineage>
        <taxon>Eukaryota</taxon>
        <taxon>Metazoa</taxon>
        <taxon>Ecdysozoa</taxon>
        <taxon>Nematoda</taxon>
        <taxon>Chromadorea</taxon>
        <taxon>Rhabditida</taxon>
        <taxon>Rhabditina</taxon>
        <taxon>Rhabditomorpha</taxon>
        <taxon>Strongyloidea</taxon>
        <taxon>Ancylostomatidae</taxon>
        <taxon>Ancylostomatinae</taxon>
        <taxon>Ancylostoma</taxon>
    </lineage>
</organism>
<protein>
    <submittedName>
        <fullName evidence="2">Uncharacterized protein</fullName>
    </submittedName>
</protein>
<keyword evidence="3" id="KW-1185">Reference proteome</keyword>
<feature type="chain" id="PRO_5016654170" evidence="1">
    <location>
        <begin position="19"/>
        <end position="121"/>
    </location>
</feature>
<accession>A0A368GFG3</accession>
<gene>
    <name evidence="2" type="ORF">ANCCAN_10900</name>
</gene>
<feature type="signal peptide" evidence="1">
    <location>
        <begin position="1"/>
        <end position="18"/>
    </location>
</feature>
<proteinExistence type="predicted"/>
<comment type="caution">
    <text evidence="2">The sequence shown here is derived from an EMBL/GenBank/DDBJ whole genome shotgun (WGS) entry which is preliminary data.</text>
</comment>
<dbReference type="OrthoDB" id="10464811at2759"/>
<evidence type="ECO:0000256" key="1">
    <source>
        <dbReference type="SAM" id="SignalP"/>
    </source>
</evidence>
<dbReference type="EMBL" id="JOJR01000169">
    <property type="protein sequence ID" value="RCN43112.1"/>
    <property type="molecule type" value="Genomic_DNA"/>
</dbReference>
<keyword evidence="1" id="KW-0732">Signal</keyword>